<dbReference type="PANTHER" id="PTHR23255:SF72">
    <property type="entry name" value="RECEPTOR PROTEIN SERINE_THREONINE KINASE"/>
    <property type="match status" value="1"/>
</dbReference>
<dbReference type="GO" id="GO:0005524">
    <property type="term" value="F:ATP binding"/>
    <property type="evidence" value="ECO:0007669"/>
    <property type="project" value="UniProtKB-KW"/>
</dbReference>
<keyword evidence="5" id="KW-0547">Nucleotide-binding</keyword>
<dbReference type="Proteomes" id="UP000887577">
    <property type="component" value="Unplaced"/>
</dbReference>
<organism evidence="11 12">
    <name type="scientific">Panagrolaimus superbus</name>
    <dbReference type="NCBI Taxonomy" id="310955"/>
    <lineage>
        <taxon>Eukaryota</taxon>
        <taxon>Metazoa</taxon>
        <taxon>Ecdysozoa</taxon>
        <taxon>Nematoda</taxon>
        <taxon>Chromadorea</taxon>
        <taxon>Rhabditida</taxon>
        <taxon>Tylenchina</taxon>
        <taxon>Panagrolaimomorpha</taxon>
        <taxon>Panagrolaimoidea</taxon>
        <taxon>Panagrolaimidae</taxon>
        <taxon>Panagrolaimus</taxon>
    </lineage>
</organism>
<evidence type="ECO:0000256" key="6">
    <source>
        <dbReference type="ARBA" id="ARBA00022777"/>
    </source>
</evidence>
<dbReference type="AlphaFoldDB" id="A0A914Z2K7"/>
<keyword evidence="9" id="KW-0472">Membrane</keyword>
<keyword evidence="2" id="KW-0723">Serine/threonine-protein kinase</keyword>
<evidence type="ECO:0000313" key="11">
    <source>
        <dbReference type="Proteomes" id="UP000887577"/>
    </source>
</evidence>
<evidence type="ECO:0000256" key="4">
    <source>
        <dbReference type="ARBA" id="ARBA00022692"/>
    </source>
</evidence>
<dbReference type="GO" id="GO:0071363">
    <property type="term" value="P:cellular response to growth factor stimulus"/>
    <property type="evidence" value="ECO:0007669"/>
    <property type="project" value="TreeGrafter"/>
</dbReference>
<proteinExistence type="predicted"/>
<evidence type="ECO:0000256" key="7">
    <source>
        <dbReference type="ARBA" id="ARBA00022840"/>
    </source>
</evidence>
<dbReference type="GO" id="GO:0004675">
    <property type="term" value="F:transmembrane receptor protein serine/threonine kinase activity"/>
    <property type="evidence" value="ECO:0007669"/>
    <property type="project" value="InterPro"/>
</dbReference>
<keyword evidence="11" id="KW-1185">Reference proteome</keyword>
<evidence type="ECO:0000256" key="9">
    <source>
        <dbReference type="ARBA" id="ARBA00023136"/>
    </source>
</evidence>
<keyword evidence="4" id="KW-0812">Transmembrane</keyword>
<evidence type="ECO:0000313" key="12">
    <source>
        <dbReference type="WBParaSite" id="PSU_v2.g6304.t1"/>
    </source>
</evidence>
<evidence type="ECO:0000256" key="8">
    <source>
        <dbReference type="ARBA" id="ARBA00022989"/>
    </source>
</evidence>
<name>A0A914Z2K7_9BILA</name>
<keyword evidence="7" id="KW-0067">ATP-binding</keyword>
<comment type="subcellular location">
    <subcellularLocation>
        <location evidence="1">Membrane</location>
        <topology evidence="1">Single-pass membrane protein</topology>
    </subcellularLocation>
</comment>
<evidence type="ECO:0000256" key="2">
    <source>
        <dbReference type="ARBA" id="ARBA00022527"/>
    </source>
</evidence>
<dbReference type="Gene3D" id="1.10.510.10">
    <property type="entry name" value="Transferase(Phosphotransferase) domain 1"/>
    <property type="match status" value="1"/>
</dbReference>
<keyword evidence="8" id="KW-1133">Transmembrane helix</keyword>
<evidence type="ECO:0000256" key="10">
    <source>
        <dbReference type="ARBA" id="ARBA00023170"/>
    </source>
</evidence>
<evidence type="ECO:0000256" key="1">
    <source>
        <dbReference type="ARBA" id="ARBA00004167"/>
    </source>
</evidence>
<reference evidence="12" key="1">
    <citation type="submission" date="2022-11" db="UniProtKB">
        <authorList>
            <consortium name="WormBaseParasite"/>
        </authorList>
    </citation>
    <scope>IDENTIFICATION</scope>
</reference>
<keyword evidence="3" id="KW-0808">Transferase</keyword>
<dbReference type="InterPro" id="IPR000333">
    <property type="entry name" value="TGFB_receptor"/>
</dbReference>
<protein>
    <submittedName>
        <fullName evidence="12">Uncharacterized protein</fullName>
    </submittedName>
</protein>
<keyword evidence="10" id="KW-0675">Receptor</keyword>
<dbReference type="WBParaSite" id="PSU_v2.g6304.t1">
    <property type="protein sequence ID" value="PSU_v2.g6304.t1"/>
    <property type="gene ID" value="PSU_v2.g6304"/>
</dbReference>
<evidence type="ECO:0000256" key="3">
    <source>
        <dbReference type="ARBA" id="ARBA00022679"/>
    </source>
</evidence>
<sequence length="143" mass="16468">MEPYGVPQSRLPYEDEIGLTPTLGRIRELVVINKYRPQIRECLYHDKTKKLVNTMVEMWEMEPDGRITSGCARDRVVRVYEELSGVPYKIDVEIPEEVLQAEKERYQAAVAAYEARHFTETVANSGDEAETTLINHRPINDVS</sequence>
<dbReference type="GO" id="GO:0043235">
    <property type="term" value="C:receptor complex"/>
    <property type="evidence" value="ECO:0007669"/>
    <property type="project" value="TreeGrafter"/>
</dbReference>
<accession>A0A914Z2K7</accession>
<dbReference type="PANTHER" id="PTHR23255">
    <property type="entry name" value="TRANSFORMING GROWTH FACTOR-BETA RECEPTOR TYPE I AND II"/>
    <property type="match status" value="1"/>
</dbReference>
<keyword evidence="6" id="KW-0418">Kinase</keyword>
<dbReference type="GO" id="GO:0005886">
    <property type="term" value="C:plasma membrane"/>
    <property type="evidence" value="ECO:0007669"/>
    <property type="project" value="TreeGrafter"/>
</dbReference>
<evidence type="ECO:0000256" key="5">
    <source>
        <dbReference type="ARBA" id="ARBA00022741"/>
    </source>
</evidence>